<gene>
    <name evidence="1" type="ORF">DSA09_18205</name>
</gene>
<accession>A0A5V3WMY0</accession>
<dbReference type="EMBL" id="AAGFSO010000013">
    <property type="protein sequence ID" value="EBN4401993.1"/>
    <property type="molecule type" value="Genomic_DNA"/>
</dbReference>
<evidence type="ECO:0000313" key="1">
    <source>
        <dbReference type="EMBL" id="EBN4401993.1"/>
    </source>
</evidence>
<reference evidence="1" key="1">
    <citation type="submission" date="2018-07" db="EMBL/GenBank/DDBJ databases">
        <authorList>
            <consortium name="PulseNet: The National Subtyping Network for Foodborne Disease Surveillance"/>
            <person name="Tarr C.L."/>
            <person name="Trees E."/>
            <person name="Katz L.S."/>
            <person name="Carleton-Romer H.A."/>
            <person name="Stroika S."/>
            <person name="Kucerova Z."/>
            <person name="Roache K.F."/>
            <person name="Sabol A.L."/>
            <person name="Besser J."/>
            <person name="Gerner-Smidt P."/>
        </authorList>
    </citation>
    <scope>NUCLEOTIDE SEQUENCE</scope>
    <source>
        <strain evidence="1">PNUSAS044948</strain>
    </source>
</reference>
<proteinExistence type="predicted"/>
<comment type="caution">
    <text evidence="1">The sequence shown here is derived from an EMBL/GenBank/DDBJ whole genome shotgun (WGS) entry which is preliminary data.</text>
</comment>
<dbReference type="AlphaFoldDB" id="A0A5V3WMY0"/>
<sequence>MNDIAMTLMVHTENALIHSGETREVLKMWLSSVSGENEALKVGAVISLLDNSIKELTQAREYFTTHSTDGSGEDEK</sequence>
<organism evidence="1">
    <name type="scientific">Salmonella enterica</name>
    <name type="common">Salmonella choleraesuis</name>
    <dbReference type="NCBI Taxonomy" id="28901"/>
    <lineage>
        <taxon>Bacteria</taxon>
        <taxon>Pseudomonadati</taxon>
        <taxon>Pseudomonadota</taxon>
        <taxon>Gammaproteobacteria</taxon>
        <taxon>Enterobacterales</taxon>
        <taxon>Enterobacteriaceae</taxon>
        <taxon>Salmonella</taxon>
    </lineage>
</organism>
<protein>
    <submittedName>
        <fullName evidence="1">Uncharacterized protein</fullName>
    </submittedName>
</protein>
<name>A0A5V3WMY0_SALER</name>